<evidence type="ECO:0000256" key="3">
    <source>
        <dbReference type="ARBA" id="ARBA00023157"/>
    </source>
</evidence>
<accession>A0AAW1B8J0</accession>
<evidence type="ECO:0000256" key="2">
    <source>
        <dbReference type="ARBA" id="ARBA00022525"/>
    </source>
</evidence>
<keyword evidence="2" id="KW-0964">Secreted</keyword>
<evidence type="ECO:0000259" key="5">
    <source>
        <dbReference type="PROSITE" id="PS50041"/>
    </source>
</evidence>
<keyword evidence="4" id="KW-0472">Membrane</keyword>
<dbReference type="GO" id="GO:0005576">
    <property type="term" value="C:extracellular region"/>
    <property type="evidence" value="ECO:0007669"/>
    <property type="project" value="UniProtKB-SubCell"/>
</dbReference>
<dbReference type="InterPro" id="IPR016186">
    <property type="entry name" value="C-type_lectin-like/link_sf"/>
</dbReference>
<dbReference type="Proteomes" id="UP001474421">
    <property type="component" value="Unassembled WGS sequence"/>
</dbReference>
<dbReference type="Gene3D" id="3.10.100.10">
    <property type="entry name" value="Mannose-Binding Protein A, subunit A"/>
    <property type="match status" value="1"/>
</dbReference>
<dbReference type="InterPro" id="IPR001304">
    <property type="entry name" value="C-type_lectin-like"/>
</dbReference>
<sequence length="269" mass="30805">MCELWDANGCFSRAAPSALPSQSIHSCALLRTRSSQSAGCLSHRAAMAPKKPAAPPPPPPPDEEEIDLFQNPIKKVPVKYLWMGIFLLTVICLIILFLTIKAYNALLAEDWSPYDVPMKKLRTTLSIGLRNRNVMYYQNPLKVSAIVEDIPQHLKDSEEAYRAEKKKYQALYKKGVKFGNDWKLFGWNFYYVSKANERKTWHDAEYFCKSRDSHLTSVLNEEEQKYLSSKLNESAWIGLTDENVEGYWEWSDNSRLIVNSKTSSERPSG</sequence>
<keyword evidence="7" id="KW-1185">Reference proteome</keyword>
<feature type="domain" description="C-type lectin" evidence="5">
    <location>
        <begin position="185"/>
        <end position="269"/>
    </location>
</feature>
<gene>
    <name evidence="6" type="ORF">NXF25_013502</name>
</gene>
<comment type="caution">
    <text evidence="6">The sequence shown here is derived from an EMBL/GenBank/DDBJ whole genome shotgun (WGS) entry which is preliminary data.</text>
</comment>
<keyword evidence="4" id="KW-1133">Transmembrane helix</keyword>
<organism evidence="6 7">
    <name type="scientific">Crotalus adamanteus</name>
    <name type="common">Eastern diamondback rattlesnake</name>
    <dbReference type="NCBI Taxonomy" id="8729"/>
    <lineage>
        <taxon>Eukaryota</taxon>
        <taxon>Metazoa</taxon>
        <taxon>Chordata</taxon>
        <taxon>Craniata</taxon>
        <taxon>Vertebrata</taxon>
        <taxon>Euteleostomi</taxon>
        <taxon>Lepidosauria</taxon>
        <taxon>Squamata</taxon>
        <taxon>Bifurcata</taxon>
        <taxon>Unidentata</taxon>
        <taxon>Episquamata</taxon>
        <taxon>Toxicofera</taxon>
        <taxon>Serpentes</taxon>
        <taxon>Colubroidea</taxon>
        <taxon>Viperidae</taxon>
        <taxon>Crotalinae</taxon>
        <taxon>Crotalus</taxon>
    </lineage>
</organism>
<feature type="transmembrane region" description="Helical" evidence="4">
    <location>
        <begin position="80"/>
        <end position="100"/>
    </location>
</feature>
<keyword evidence="3" id="KW-1015">Disulfide bond</keyword>
<evidence type="ECO:0000256" key="4">
    <source>
        <dbReference type="SAM" id="Phobius"/>
    </source>
</evidence>
<keyword evidence="4" id="KW-0812">Transmembrane</keyword>
<dbReference type="AlphaFoldDB" id="A0AAW1B8J0"/>
<dbReference type="InterPro" id="IPR050111">
    <property type="entry name" value="C-type_lectin/snaclec_domain"/>
</dbReference>
<dbReference type="Pfam" id="PF00059">
    <property type="entry name" value="Lectin_C"/>
    <property type="match status" value="1"/>
</dbReference>
<evidence type="ECO:0000313" key="6">
    <source>
        <dbReference type="EMBL" id="KAK9398533.1"/>
    </source>
</evidence>
<dbReference type="PROSITE" id="PS50041">
    <property type="entry name" value="C_TYPE_LECTIN_2"/>
    <property type="match status" value="1"/>
</dbReference>
<proteinExistence type="predicted"/>
<dbReference type="SUPFAM" id="SSF56436">
    <property type="entry name" value="C-type lectin-like"/>
    <property type="match status" value="1"/>
</dbReference>
<protein>
    <submittedName>
        <fullName evidence="6">Antigen E</fullName>
    </submittedName>
</protein>
<reference evidence="6 7" key="1">
    <citation type="journal article" date="2024" name="Proc. Natl. Acad. Sci. U.S.A.">
        <title>The genetic regulatory architecture and epigenomic basis for age-related changes in rattlesnake venom.</title>
        <authorList>
            <person name="Hogan M.P."/>
            <person name="Holding M.L."/>
            <person name="Nystrom G.S."/>
            <person name="Colston T.J."/>
            <person name="Bartlett D.A."/>
            <person name="Mason A.J."/>
            <person name="Ellsworth S.A."/>
            <person name="Rautsaw R.M."/>
            <person name="Lawrence K.C."/>
            <person name="Strickland J.L."/>
            <person name="He B."/>
            <person name="Fraser P."/>
            <person name="Margres M.J."/>
            <person name="Gilbert D.M."/>
            <person name="Gibbs H.L."/>
            <person name="Parkinson C.L."/>
            <person name="Rokyta D.R."/>
        </authorList>
    </citation>
    <scope>NUCLEOTIDE SEQUENCE [LARGE SCALE GENOMIC DNA]</scope>
    <source>
        <strain evidence="6">DRR0105</strain>
    </source>
</reference>
<evidence type="ECO:0000256" key="1">
    <source>
        <dbReference type="ARBA" id="ARBA00004613"/>
    </source>
</evidence>
<comment type="subcellular location">
    <subcellularLocation>
        <location evidence="1">Secreted</location>
    </subcellularLocation>
</comment>
<evidence type="ECO:0000313" key="7">
    <source>
        <dbReference type="Proteomes" id="UP001474421"/>
    </source>
</evidence>
<name>A0AAW1B8J0_CROAD</name>
<dbReference type="PANTHER" id="PTHR22803">
    <property type="entry name" value="MANNOSE, PHOSPHOLIPASE, LECTIN RECEPTOR RELATED"/>
    <property type="match status" value="1"/>
</dbReference>
<dbReference type="InterPro" id="IPR016187">
    <property type="entry name" value="CTDL_fold"/>
</dbReference>
<dbReference type="EMBL" id="JAOTOJ010000007">
    <property type="protein sequence ID" value="KAK9398533.1"/>
    <property type="molecule type" value="Genomic_DNA"/>
</dbReference>